<dbReference type="GO" id="GO:0005886">
    <property type="term" value="C:plasma membrane"/>
    <property type="evidence" value="ECO:0007669"/>
    <property type="project" value="UniProtKB-SubCell"/>
</dbReference>
<dbReference type="SUPFAM" id="SSF52058">
    <property type="entry name" value="L domain-like"/>
    <property type="match status" value="2"/>
</dbReference>
<dbReference type="Gene3D" id="1.50.10.10">
    <property type="match status" value="1"/>
</dbReference>
<evidence type="ECO:0000256" key="17">
    <source>
        <dbReference type="ARBA" id="ARBA00023136"/>
    </source>
</evidence>
<dbReference type="Proteomes" id="UP000245207">
    <property type="component" value="Unassembled WGS sequence"/>
</dbReference>
<dbReference type="InterPro" id="IPR011009">
    <property type="entry name" value="Kinase-like_dom_sf"/>
</dbReference>
<evidence type="ECO:0000256" key="14">
    <source>
        <dbReference type="ARBA" id="ARBA00022777"/>
    </source>
</evidence>
<evidence type="ECO:0000256" key="5">
    <source>
        <dbReference type="ARBA" id="ARBA00022475"/>
    </source>
</evidence>
<dbReference type="Pfam" id="PF00560">
    <property type="entry name" value="LRR_1"/>
    <property type="match status" value="5"/>
</dbReference>
<dbReference type="SMART" id="SM00369">
    <property type="entry name" value="LRR_TYP"/>
    <property type="match status" value="7"/>
</dbReference>
<reference evidence="25 26" key="1">
    <citation type="journal article" date="2018" name="Mol. Plant">
        <title>The genome of Artemisia annua provides insight into the evolution of Asteraceae family and artemisinin biosynthesis.</title>
        <authorList>
            <person name="Shen Q."/>
            <person name="Zhang L."/>
            <person name="Liao Z."/>
            <person name="Wang S."/>
            <person name="Yan T."/>
            <person name="Shi P."/>
            <person name="Liu M."/>
            <person name="Fu X."/>
            <person name="Pan Q."/>
            <person name="Wang Y."/>
            <person name="Lv Z."/>
            <person name="Lu X."/>
            <person name="Zhang F."/>
            <person name="Jiang W."/>
            <person name="Ma Y."/>
            <person name="Chen M."/>
            <person name="Hao X."/>
            <person name="Li L."/>
            <person name="Tang Y."/>
            <person name="Lv G."/>
            <person name="Zhou Y."/>
            <person name="Sun X."/>
            <person name="Brodelius P.E."/>
            <person name="Rose J.K.C."/>
            <person name="Tang K."/>
        </authorList>
    </citation>
    <scope>NUCLEOTIDE SEQUENCE [LARGE SCALE GENOMIC DNA]</scope>
    <source>
        <strain evidence="26">cv. Huhao1</strain>
        <tissue evidence="25">Leaf</tissue>
    </source>
</reference>
<evidence type="ECO:0000256" key="4">
    <source>
        <dbReference type="ARBA" id="ARBA00012513"/>
    </source>
</evidence>
<dbReference type="FunFam" id="1.50.10.10:FF:000028">
    <property type="entry name" value="Alpha-L-fucosidase 2"/>
    <property type="match status" value="1"/>
</dbReference>
<dbReference type="Gene3D" id="1.10.510.10">
    <property type="entry name" value="Transferase(Phosphotransferase) domain 1"/>
    <property type="match status" value="1"/>
</dbReference>
<evidence type="ECO:0000313" key="26">
    <source>
        <dbReference type="Proteomes" id="UP000245207"/>
    </source>
</evidence>
<dbReference type="Pfam" id="PF07714">
    <property type="entry name" value="PK_Tyr_Ser-Thr"/>
    <property type="match status" value="1"/>
</dbReference>
<name>A0A2U1QNT2_ARTAN</name>
<keyword evidence="18" id="KW-0675">Receptor</keyword>
<dbReference type="Pfam" id="PF21307">
    <property type="entry name" value="Glyco_hydro_95_C"/>
    <property type="match status" value="1"/>
</dbReference>
<evidence type="ECO:0000256" key="23">
    <source>
        <dbReference type="SAM" id="Phobius"/>
    </source>
</evidence>
<comment type="caution">
    <text evidence="25">The sequence shown here is derived from an EMBL/GenBank/DDBJ whole genome shotgun (WGS) entry which is preliminary data.</text>
</comment>
<dbReference type="PROSITE" id="PS00108">
    <property type="entry name" value="PROTEIN_KINASE_ST"/>
    <property type="match status" value="1"/>
</dbReference>
<dbReference type="Pfam" id="PF23598">
    <property type="entry name" value="LRR_14"/>
    <property type="match status" value="1"/>
</dbReference>
<evidence type="ECO:0000256" key="18">
    <source>
        <dbReference type="ARBA" id="ARBA00023170"/>
    </source>
</evidence>
<dbReference type="SUPFAM" id="SSF48208">
    <property type="entry name" value="Six-hairpin glycosidases"/>
    <property type="match status" value="1"/>
</dbReference>
<keyword evidence="15 22" id="KW-0067">ATP-binding</keyword>
<dbReference type="InterPro" id="IPR000719">
    <property type="entry name" value="Prot_kinase_dom"/>
</dbReference>
<dbReference type="FunFam" id="1.10.510.10:FF:000358">
    <property type="entry name" value="Putative leucine-rich repeat receptor-like serine/threonine-protein kinase"/>
    <property type="match status" value="1"/>
</dbReference>
<dbReference type="GO" id="GO:0005975">
    <property type="term" value="P:carbohydrate metabolic process"/>
    <property type="evidence" value="ECO:0007669"/>
    <property type="project" value="InterPro"/>
</dbReference>
<evidence type="ECO:0000256" key="12">
    <source>
        <dbReference type="ARBA" id="ARBA00022737"/>
    </source>
</evidence>
<keyword evidence="10 23" id="KW-0812">Transmembrane</keyword>
<dbReference type="InterPro" id="IPR012341">
    <property type="entry name" value="6hp_glycosidase-like_sf"/>
</dbReference>
<dbReference type="InterPro" id="IPR001245">
    <property type="entry name" value="Ser-Thr/Tyr_kinase_cat_dom"/>
</dbReference>
<dbReference type="Pfam" id="PF08263">
    <property type="entry name" value="LRRNT_2"/>
    <property type="match status" value="1"/>
</dbReference>
<keyword evidence="8" id="KW-0433">Leucine-rich repeat</keyword>
<dbReference type="PANTHER" id="PTHR31084">
    <property type="entry name" value="ALPHA-L-FUCOSIDASE 2"/>
    <property type="match status" value="1"/>
</dbReference>
<keyword evidence="6" id="KW-0723">Serine/threonine-protein kinase</keyword>
<evidence type="ECO:0000256" key="13">
    <source>
        <dbReference type="ARBA" id="ARBA00022741"/>
    </source>
</evidence>
<dbReference type="InterPro" id="IPR003591">
    <property type="entry name" value="Leu-rich_rpt_typical-subtyp"/>
</dbReference>
<feature type="domain" description="Protein kinase" evidence="24">
    <location>
        <begin position="1449"/>
        <end position="1744"/>
    </location>
</feature>
<dbReference type="InterPro" id="IPR055414">
    <property type="entry name" value="LRR_R13L4/SHOC2-like"/>
</dbReference>
<comment type="subcellular location">
    <subcellularLocation>
        <location evidence="1">Cell membrane</location>
        <topology evidence="1">Single-pass membrane protein</topology>
    </subcellularLocation>
    <subcellularLocation>
        <location evidence="2">Membrane</location>
        <topology evidence="2">Single-pass type I membrane protein</topology>
    </subcellularLocation>
</comment>
<evidence type="ECO:0000256" key="2">
    <source>
        <dbReference type="ARBA" id="ARBA00004479"/>
    </source>
</evidence>
<evidence type="ECO:0000256" key="15">
    <source>
        <dbReference type="ARBA" id="ARBA00022840"/>
    </source>
</evidence>
<dbReference type="InterPro" id="IPR008928">
    <property type="entry name" value="6-hairpin_glycosidase_sf"/>
</dbReference>
<keyword evidence="19" id="KW-0325">Glycoprotein</keyword>
<evidence type="ECO:0000256" key="21">
    <source>
        <dbReference type="ARBA" id="ARBA00048679"/>
    </source>
</evidence>
<keyword evidence="14" id="KW-0418">Kinase</keyword>
<comment type="catalytic activity">
    <reaction evidence="20">
        <text>L-threonyl-[protein] + ATP = O-phospho-L-threonyl-[protein] + ADP + H(+)</text>
        <dbReference type="Rhea" id="RHEA:46608"/>
        <dbReference type="Rhea" id="RHEA-COMP:11060"/>
        <dbReference type="Rhea" id="RHEA-COMP:11605"/>
        <dbReference type="ChEBI" id="CHEBI:15378"/>
        <dbReference type="ChEBI" id="CHEBI:30013"/>
        <dbReference type="ChEBI" id="CHEBI:30616"/>
        <dbReference type="ChEBI" id="CHEBI:61977"/>
        <dbReference type="ChEBI" id="CHEBI:456216"/>
        <dbReference type="EC" id="2.7.11.1"/>
    </reaction>
</comment>
<gene>
    <name evidence="25" type="ORF">CTI12_AA005200</name>
</gene>
<keyword evidence="5" id="KW-1003">Cell membrane</keyword>
<keyword evidence="9" id="KW-0808">Transferase</keyword>
<evidence type="ECO:0000256" key="6">
    <source>
        <dbReference type="ARBA" id="ARBA00022527"/>
    </source>
</evidence>
<organism evidence="25 26">
    <name type="scientific">Artemisia annua</name>
    <name type="common">Sweet wormwood</name>
    <dbReference type="NCBI Taxonomy" id="35608"/>
    <lineage>
        <taxon>Eukaryota</taxon>
        <taxon>Viridiplantae</taxon>
        <taxon>Streptophyta</taxon>
        <taxon>Embryophyta</taxon>
        <taxon>Tracheophyta</taxon>
        <taxon>Spermatophyta</taxon>
        <taxon>Magnoliopsida</taxon>
        <taxon>eudicotyledons</taxon>
        <taxon>Gunneridae</taxon>
        <taxon>Pentapetalae</taxon>
        <taxon>asterids</taxon>
        <taxon>campanulids</taxon>
        <taxon>Asterales</taxon>
        <taxon>Asteraceae</taxon>
        <taxon>Asteroideae</taxon>
        <taxon>Anthemideae</taxon>
        <taxon>Artemisiinae</taxon>
        <taxon>Artemisia</taxon>
    </lineage>
</organism>
<dbReference type="GO" id="GO:0004674">
    <property type="term" value="F:protein serine/threonine kinase activity"/>
    <property type="evidence" value="ECO:0007669"/>
    <property type="project" value="UniProtKB-KW"/>
</dbReference>
<keyword evidence="17 23" id="KW-0472">Membrane</keyword>
<evidence type="ECO:0000256" key="20">
    <source>
        <dbReference type="ARBA" id="ARBA00047899"/>
    </source>
</evidence>
<dbReference type="OrthoDB" id="2848340at2759"/>
<accession>A0A2U1QNT2</accession>
<dbReference type="SMART" id="SM00220">
    <property type="entry name" value="S_TKc"/>
    <property type="match status" value="1"/>
</dbReference>
<dbReference type="GO" id="GO:0004560">
    <property type="term" value="F:alpha-L-fucosidase activity"/>
    <property type="evidence" value="ECO:0007669"/>
    <property type="project" value="TreeGrafter"/>
</dbReference>
<keyword evidence="26" id="KW-1185">Reference proteome</keyword>
<dbReference type="PROSITE" id="PS50011">
    <property type="entry name" value="PROTEIN_KINASE_DOM"/>
    <property type="match status" value="1"/>
</dbReference>
<sequence>MGDSDEEWVMVKPILDKDIWNPSLRATEASDLKVRFNGPAKYWTDAVPIGNGRLGGMVWGGVASETINLNEDTLWTGVPGNYTNPDAPAALSEVRKLVDDGKYPEATKAAVKLSADPSDVYQLLGDINLEFDDHATYNDSSYQRVLDLDTATVEVKYSIDKVEFTREHFASFPDQVIVTKISSSKSGSLSFTAFFDSKLHHHSYVNDQNQIILEGSCPGKRKPPTLFAENDDKPEGIKFSAILDVQISDGTGKITVLDEKKLKIEGCEWAVLLLVGSSSFEDPFTNPSDSKRDPTSGCLSTLKSLRDFSYSELYTRHVDDYQKLFNRVSLELSKSSKSTDAPSSTVSTAERVKSFKTDEDPSLIELLFQYGRYLLIACSRPGTQPANLQGIWNEKIEPAWDGAPHLNINLQMNYWPSLSCNLHECQEPLFDYISSLSVNGSKTAKVNYEASGWVAHQVSDIWAKTSPDRGEAVWALWPMGGAWLCTHLWEHYTYTMNKDFLADKAYPLLEGCVSFLLDWLIDGREGYLETNPSTSPEHMFVAPDGKPASVSYSTTMDMSIIKEVFTAIVSAAEVLGKSKTELIQKVLKAQPRLYPTKIARDGSILEWAQDFQDPEVHHRHVSHLFGIFPGHTITVERTPDLCKAADYTLIKRGEEGPGWSTTWKAAIWARLHNSEHAYRMVKHLFDLVDPDHESDYEGGLYSNLFTAHPPFQIDANFGFCAAIAEMLVQSTIKDLYLLPALPRDKWSKGSIKGLKARGNVTVSISWDEATVSASHDGNETDHAALLSFKSMINDPYGSLSSWNDSFHFCDWIGVLCGKRHRRVTALHLECLGLEGFLSPHVGNLSFLREVSLFNNSFHGTIPHELGFLSRLRFLRLTLNKFNGSIPTNLSSCSELKVLRLGYNKLVGSVPNEISFLSKLTFFAVDDNNLTGGIPPSLGNITTMEVFSIGFNPLGGSIPDTLGRWKSLKELALSDCYLNGTIPHSIFNLSLVISFSVPSNQLTGSLPLELGTMFPNLMLLQLRFNQLTGLLPPSISNCSKLFLLEIDRNNFSGKLTIDFSKLSDINHIGLSYNNLHGHEQVDDMKFINSLMNCSKLGTLNLYNCNLHGVLPSSISNLSDQLTFLSLGKNQIYGNIPSSISNLVSLTSLYLEANQLTGKIPNTIGMLQNLGNLELYENKLSGLIPDAIGNLSSLTILGLYSNRLEGNIPSSLGKLHMLLELYLYDNKLTGKIPKTLFQLPSVLTTLNLSQNQLSGSIPVEVGDLKMLNYLDVSHNNLSGDITNSLGGCVSLTTLSLRGNVFQGVIPPSLTSLRGLEVLDISQNHLIGRIPQFLERIPFKFLNLSLNDFEGEVPVKGVFANASAFLVLGNIRLCGGLAELRLPRCKAIKKHKKRFLLVMVVVILIGSIVLSISCFVYVWYKKRTNNRPSQASKNDQFIQVSYNQLLKATDGFSEANLIGKGAFSSVYKGALDVFRDRFVAIKVLHLQNEGAQRSFERECEAWRNIRHRYLLKILTSCSSVDFQGNDFKALLYEFMPKGSLHDCLHSSENTLRPSLLQRIRILANVASVLDYLHNHCQTTIVHGDLKPSNILLDDDMVGHVGDFGLARFLGTHSNQLSSKGVVGTIGYAPLEYGLGNEMTSSGDVYSFGILVLEVMTGKMPTDDMFNDGLSLHKFAYMALPDHVVDVIDNDVIVLQNTEADAQKVEKCLASIVRIGVSCSMDSPLQRINNIEDVVNELERIQDVLQNI</sequence>
<dbReference type="Pfam" id="PF22124">
    <property type="entry name" value="Glyco_hydro_95_cat"/>
    <property type="match status" value="1"/>
</dbReference>
<dbReference type="InterPro" id="IPR032675">
    <property type="entry name" value="LRR_dom_sf"/>
</dbReference>
<comment type="similarity">
    <text evidence="3">Belongs to the protein kinase superfamily. Ser/Thr protein kinase family.</text>
</comment>
<evidence type="ECO:0000256" key="1">
    <source>
        <dbReference type="ARBA" id="ARBA00004162"/>
    </source>
</evidence>
<feature type="transmembrane region" description="Helical" evidence="23">
    <location>
        <begin position="1392"/>
        <end position="1417"/>
    </location>
</feature>
<evidence type="ECO:0000259" key="24">
    <source>
        <dbReference type="PROSITE" id="PS50011"/>
    </source>
</evidence>
<dbReference type="EMBL" id="PKPP01000012">
    <property type="protein sequence ID" value="PWA99617.1"/>
    <property type="molecule type" value="Genomic_DNA"/>
</dbReference>
<keyword evidence="11" id="KW-0732">Signal</keyword>
<dbReference type="FunFam" id="3.80.10.10:FF:000095">
    <property type="entry name" value="LRR receptor-like serine/threonine-protein kinase GSO1"/>
    <property type="match status" value="1"/>
</dbReference>
<keyword evidence="7" id="KW-0597">Phosphoprotein</keyword>
<dbReference type="Gene3D" id="3.80.10.10">
    <property type="entry name" value="Ribonuclease Inhibitor"/>
    <property type="match status" value="3"/>
</dbReference>
<dbReference type="InterPro" id="IPR001611">
    <property type="entry name" value="Leu-rich_rpt"/>
</dbReference>
<dbReference type="InterPro" id="IPR013210">
    <property type="entry name" value="LRR_N_plant-typ"/>
</dbReference>
<dbReference type="PROSITE" id="PS00107">
    <property type="entry name" value="PROTEIN_KINASE_ATP"/>
    <property type="match status" value="1"/>
</dbReference>
<dbReference type="InterPro" id="IPR049053">
    <property type="entry name" value="AFCA-like_C"/>
</dbReference>
<dbReference type="Gene3D" id="3.30.200.20">
    <property type="entry name" value="Phosphorylase Kinase, domain 1"/>
    <property type="match status" value="1"/>
</dbReference>
<dbReference type="PANTHER" id="PTHR31084:SF0">
    <property type="entry name" value="ALPHA-L-FUCOSIDASE 2"/>
    <property type="match status" value="1"/>
</dbReference>
<evidence type="ECO:0000256" key="9">
    <source>
        <dbReference type="ARBA" id="ARBA00022679"/>
    </source>
</evidence>
<dbReference type="SUPFAM" id="SSF56112">
    <property type="entry name" value="Protein kinase-like (PK-like)"/>
    <property type="match status" value="1"/>
</dbReference>
<dbReference type="EC" id="2.7.11.1" evidence="4"/>
<dbReference type="InterPro" id="IPR008271">
    <property type="entry name" value="Ser/Thr_kinase_AS"/>
</dbReference>
<dbReference type="InterPro" id="IPR017441">
    <property type="entry name" value="Protein_kinase_ATP_BS"/>
</dbReference>
<keyword evidence="16 23" id="KW-1133">Transmembrane helix</keyword>
<dbReference type="Pfam" id="PF14498">
    <property type="entry name" value="Glyco_hyd_65N_2"/>
    <property type="match status" value="1"/>
</dbReference>
<comment type="catalytic activity">
    <reaction evidence="21">
        <text>L-seryl-[protein] + ATP = O-phospho-L-seryl-[protein] + ADP + H(+)</text>
        <dbReference type="Rhea" id="RHEA:17989"/>
        <dbReference type="Rhea" id="RHEA-COMP:9863"/>
        <dbReference type="Rhea" id="RHEA-COMP:11604"/>
        <dbReference type="ChEBI" id="CHEBI:15378"/>
        <dbReference type="ChEBI" id="CHEBI:29999"/>
        <dbReference type="ChEBI" id="CHEBI:30616"/>
        <dbReference type="ChEBI" id="CHEBI:83421"/>
        <dbReference type="ChEBI" id="CHEBI:456216"/>
        <dbReference type="EC" id="2.7.11.1"/>
    </reaction>
</comment>
<evidence type="ECO:0000256" key="19">
    <source>
        <dbReference type="ARBA" id="ARBA00023180"/>
    </source>
</evidence>
<dbReference type="STRING" id="35608.A0A2U1QNT2"/>
<dbReference type="FunFam" id="3.80.10.10:FF:000288">
    <property type="entry name" value="LRR receptor-like serine/threonine-protein kinase EFR"/>
    <property type="match status" value="1"/>
</dbReference>
<evidence type="ECO:0000256" key="3">
    <source>
        <dbReference type="ARBA" id="ARBA00008684"/>
    </source>
</evidence>
<feature type="binding site" evidence="22">
    <location>
        <position position="1479"/>
    </location>
    <ligand>
        <name>ATP</name>
        <dbReference type="ChEBI" id="CHEBI:30616"/>
    </ligand>
</feature>
<dbReference type="GO" id="GO:0005524">
    <property type="term" value="F:ATP binding"/>
    <property type="evidence" value="ECO:0007669"/>
    <property type="project" value="UniProtKB-UniRule"/>
</dbReference>
<evidence type="ECO:0000256" key="8">
    <source>
        <dbReference type="ARBA" id="ARBA00022614"/>
    </source>
</evidence>
<evidence type="ECO:0000256" key="22">
    <source>
        <dbReference type="PROSITE-ProRule" id="PRU10141"/>
    </source>
</evidence>
<keyword evidence="12" id="KW-0677">Repeat</keyword>
<proteinExistence type="inferred from homology"/>
<dbReference type="GO" id="GO:0006952">
    <property type="term" value="P:defense response"/>
    <property type="evidence" value="ECO:0007669"/>
    <property type="project" value="UniProtKB-ARBA"/>
</dbReference>
<keyword evidence="13 22" id="KW-0547">Nucleotide-binding</keyword>
<evidence type="ECO:0000256" key="11">
    <source>
        <dbReference type="ARBA" id="ARBA00022729"/>
    </source>
</evidence>
<evidence type="ECO:0000256" key="7">
    <source>
        <dbReference type="ARBA" id="ARBA00022553"/>
    </source>
</evidence>
<dbReference type="FunFam" id="3.30.200.20:FF:000432">
    <property type="entry name" value="LRR receptor-like serine/threonine-protein kinase EFR"/>
    <property type="match status" value="1"/>
</dbReference>
<protein>
    <recommendedName>
        <fullName evidence="4">non-specific serine/threonine protein kinase</fullName>
        <ecNumber evidence="4">2.7.11.1</ecNumber>
    </recommendedName>
</protein>
<dbReference type="InterPro" id="IPR027414">
    <property type="entry name" value="GH95_N_dom"/>
</dbReference>
<dbReference type="GO" id="GO:0051707">
    <property type="term" value="P:response to other organism"/>
    <property type="evidence" value="ECO:0007669"/>
    <property type="project" value="UniProtKB-ARBA"/>
</dbReference>
<dbReference type="InterPro" id="IPR054363">
    <property type="entry name" value="GH95_cat"/>
</dbReference>
<evidence type="ECO:0000256" key="16">
    <source>
        <dbReference type="ARBA" id="ARBA00022989"/>
    </source>
</evidence>
<evidence type="ECO:0000313" key="25">
    <source>
        <dbReference type="EMBL" id="PWA99617.1"/>
    </source>
</evidence>
<evidence type="ECO:0000256" key="10">
    <source>
        <dbReference type="ARBA" id="ARBA00022692"/>
    </source>
</evidence>